<protein>
    <submittedName>
        <fullName evidence="2">Uncharacterized protein</fullName>
    </submittedName>
</protein>
<feature type="transmembrane region" description="Helical" evidence="1">
    <location>
        <begin position="42"/>
        <end position="64"/>
    </location>
</feature>
<reference evidence="2" key="1">
    <citation type="journal article" date="2017" name="Nature">
        <title>The sunflower genome provides insights into oil metabolism, flowering and Asterid evolution.</title>
        <authorList>
            <person name="Badouin H."/>
            <person name="Gouzy J."/>
            <person name="Grassa C.J."/>
            <person name="Murat F."/>
            <person name="Staton S.E."/>
            <person name="Cottret L."/>
            <person name="Lelandais-Briere C."/>
            <person name="Owens G.L."/>
            <person name="Carrere S."/>
            <person name="Mayjonade B."/>
            <person name="Legrand L."/>
            <person name="Gill N."/>
            <person name="Kane N.C."/>
            <person name="Bowers J.E."/>
            <person name="Hubner S."/>
            <person name="Bellec A."/>
            <person name="Berard A."/>
            <person name="Berges H."/>
            <person name="Blanchet N."/>
            <person name="Boniface M.C."/>
            <person name="Brunel D."/>
            <person name="Catrice O."/>
            <person name="Chaidir N."/>
            <person name="Claudel C."/>
            <person name="Donnadieu C."/>
            <person name="Faraut T."/>
            <person name="Fievet G."/>
            <person name="Helmstetter N."/>
            <person name="King M."/>
            <person name="Knapp S.J."/>
            <person name="Lai Z."/>
            <person name="Le Paslier M.C."/>
            <person name="Lippi Y."/>
            <person name="Lorenzon L."/>
            <person name="Mandel J.R."/>
            <person name="Marage G."/>
            <person name="Marchand G."/>
            <person name="Marquand E."/>
            <person name="Bret-Mestries E."/>
            <person name="Morien E."/>
            <person name="Nambeesan S."/>
            <person name="Nguyen T."/>
            <person name="Pegot-Espagnet P."/>
            <person name="Pouilly N."/>
            <person name="Raftis F."/>
            <person name="Sallet E."/>
            <person name="Schiex T."/>
            <person name="Thomas J."/>
            <person name="Vandecasteele C."/>
            <person name="Vares D."/>
            <person name="Vear F."/>
            <person name="Vautrin S."/>
            <person name="Crespi M."/>
            <person name="Mangin B."/>
            <person name="Burke J.M."/>
            <person name="Salse J."/>
            <person name="Munos S."/>
            <person name="Vincourt P."/>
            <person name="Rieseberg L.H."/>
            <person name="Langlade N.B."/>
        </authorList>
    </citation>
    <scope>NUCLEOTIDE SEQUENCE</scope>
    <source>
        <tissue evidence="2">Leaves</tissue>
    </source>
</reference>
<keyword evidence="1" id="KW-0812">Transmembrane</keyword>
<evidence type="ECO:0000256" key="1">
    <source>
        <dbReference type="SAM" id="Phobius"/>
    </source>
</evidence>
<dbReference type="Gramene" id="mRNA:HanXRQr2_Chr11g0501241">
    <property type="protein sequence ID" value="CDS:HanXRQr2_Chr11g0501241.1"/>
    <property type="gene ID" value="HanXRQr2_Chr11g0501241"/>
</dbReference>
<sequence>MCNHTGLRSGLMTRIFFSRQSLFSMKTQLGFFFIVITRNPKLTLPCLLSIIYLSFFSSLNSLFLDLLLKASPMGIAAGSSNGFSQTPILKGQYSISYKVLFSWCHKP</sequence>
<organism evidence="2 3">
    <name type="scientific">Helianthus annuus</name>
    <name type="common">Common sunflower</name>
    <dbReference type="NCBI Taxonomy" id="4232"/>
    <lineage>
        <taxon>Eukaryota</taxon>
        <taxon>Viridiplantae</taxon>
        <taxon>Streptophyta</taxon>
        <taxon>Embryophyta</taxon>
        <taxon>Tracheophyta</taxon>
        <taxon>Spermatophyta</taxon>
        <taxon>Magnoliopsida</taxon>
        <taxon>eudicotyledons</taxon>
        <taxon>Gunneridae</taxon>
        <taxon>Pentapetalae</taxon>
        <taxon>asterids</taxon>
        <taxon>campanulids</taxon>
        <taxon>Asterales</taxon>
        <taxon>Asteraceae</taxon>
        <taxon>Asteroideae</taxon>
        <taxon>Heliantheae alliance</taxon>
        <taxon>Heliantheae</taxon>
        <taxon>Helianthus</taxon>
    </lineage>
</organism>
<accession>A0A9K3HQM7</accession>
<dbReference type="Proteomes" id="UP000215914">
    <property type="component" value="Unassembled WGS sequence"/>
</dbReference>
<comment type="caution">
    <text evidence="2">The sequence shown here is derived from an EMBL/GenBank/DDBJ whole genome shotgun (WGS) entry which is preliminary data.</text>
</comment>
<reference evidence="2" key="2">
    <citation type="submission" date="2020-06" db="EMBL/GenBank/DDBJ databases">
        <title>Helianthus annuus Genome sequencing and assembly Release 2.</title>
        <authorList>
            <person name="Gouzy J."/>
            <person name="Langlade N."/>
            <person name="Munos S."/>
        </authorList>
    </citation>
    <scope>NUCLEOTIDE SEQUENCE</scope>
    <source>
        <tissue evidence="2">Leaves</tissue>
    </source>
</reference>
<keyword evidence="3" id="KW-1185">Reference proteome</keyword>
<name>A0A9K3HQM7_HELAN</name>
<proteinExistence type="predicted"/>
<dbReference type="EMBL" id="MNCJ02000326">
    <property type="protein sequence ID" value="KAF5782862.1"/>
    <property type="molecule type" value="Genomic_DNA"/>
</dbReference>
<feature type="transmembrane region" description="Helical" evidence="1">
    <location>
        <begin position="16"/>
        <end position="36"/>
    </location>
</feature>
<keyword evidence="1" id="KW-0472">Membrane</keyword>
<gene>
    <name evidence="2" type="ORF">HanXRQr2_Chr11g0501241</name>
</gene>
<keyword evidence="1" id="KW-1133">Transmembrane helix</keyword>
<evidence type="ECO:0000313" key="2">
    <source>
        <dbReference type="EMBL" id="KAF5782862.1"/>
    </source>
</evidence>
<evidence type="ECO:0000313" key="3">
    <source>
        <dbReference type="Proteomes" id="UP000215914"/>
    </source>
</evidence>
<dbReference type="AlphaFoldDB" id="A0A9K3HQM7"/>